<dbReference type="PHI-base" id="PHI:176"/>
<reference evidence="3" key="4">
    <citation type="submission" date="2014-09" db="EMBL/GenBank/DDBJ databases">
        <authorList>
            <person name="Guldener U."/>
            <person name="Munsterkotter M."/>
            <person name="Walter M.C."/>
            <person name="Mannhaupt G."/>
            <person name="Kahmann R."/>
        </authorList>
    </citation>
    <scope>NUCLEOTIDE SEQUENCE</scope>
    <source>
        <strain evidence="3">521</strain>
    </source>
</reference>
<proteinExistence type="predicted"/>
<feature type="chain" id="PRO_5004334354" evidence="1">
    <location>
        <begin position="25"/>
        <end position="185"/>
    </location>
</feature>
<dbReference type="RefSeq" id="XP_011389652.1">
    <property type="nucleotide sequence ID" value="XM_011391350.1"/>
</dbReference>
<evidence type="ECO:0000313" key="2">
    <source>
        <dbReference type="EMBL" id="AAF24760.1"/>
    </source>
</evidence>
<dbReference type="EMBL" id="CM003147">
    <property type="protein sequence ID" value="KIS68649.1"/>
    <property type="molecule type" value="Genomic_DNA"/>
</dbReference>
<name>Q9UV32_MYCMD</name>
<dbReference type="AlphaFoldDB" id="Q9UV32"/>
<dbReference type="VEuPathDB" id="FungiDB:UMAG_03223"/>
<dbReference type="eggNOG" id="ENOG502RCGU">
    <property type="taxonomic scope" value="Eukaryota"/>
</dbReference>
<reference evidence="4" key="5">
    <citation type="submission" date="2014-09" db="EMBL/GenBank/DDBJ databases">
        <authorList>
            <person name="Gueldener U."/>
            <person name="Muensterkoetter M."/>
            <person name="Walter M.C."/>
            <person name="Mannhaupt G."/>
            <person name="Kahmann R."/>
        </authorList>
    </citation>
    <scope>GENOME REANNOTATION</scope>
    <source>
        <strain evidence="4">521 / FGSC 9021</strain>
    </source>
</reference>
<dbReference type="GeneID" id="23563740"/>
<evidence type="ECO:0000313" key="3">
    <source>
        <dbReference type="EMBL" id="KIS68649.1"/>
    </source>
</evidence>
<evidence type="ECO:0000256" key="1">
    <source>
        <dbReference type="SAM" id="SignalP"/>
    </source>
</evidence>
<gene>
    <name evidence="2" type="primary">mig1</name>
    <name evidence="3" type="ORF">UMAG_03223</name>
</gene>
<keyword evidence="4" id="KW-1185">Reference proteome</keyword>
<reference evidence="3 4" key="3">
    <citation type="journal article" date="2006" name="Nature">
        <title>Insights from the genome of the biotrophic fungal plant pathogen Ustilago maydis.</title>
        <authorList>
            <person name="Kamper J."/>
            <person name="Kahmann R."/>
            <person name="Bolker M."/>
            <person name="Ma L.J."/>
            <person name="Brefort T."/>
            <person name="Saville B.J."/>
            <person name="Banuett F."/>
            <person name="Kronstad J.W."/>
            <person name="Gold S.E."/>
            <person name="Muller O."/>
            <person name="Perlin M.H."/>
            <person name="Wosten H.A."/>
            <person name="de Vries R."/>
            <person name="Ruiz-Herrera J."/>
            <person name="Reynaga-Pena C.G."/>
            <person name="Snetselaar K."/>
            <person name="McCann M."/>
            <person name="Perez-Martin J."/>
            <person name="Feldbrugge M."/>
            <person name="Basse C.W."/>
            <person name="Steinberg G."/>
            <person name="Ibeas J.I."/>
            <person name="Holloman W."/>
            <person name="Guzman P."/>
            <person name="Farman M."/>
            <person name="Stajich J.E."/>
            <person name="Sentandreu R."/>
            <person name="Gonzalez-Prieto J.M."/>
            <person name="Kennell J.C."/>
            <person name="Molina L."/>
            <person name="Schirawski J."/>
            <person name="Mendoza-Mendoza A."/>
            <person name="Greilinger D."/>
            <person name="Munch K."/>
            <person name="Rossel N."/>
            <person name="Scherer M."/>
            <person name="Vranes M."/>
            <person name="Ladendorf O."/>
            <person name="Vincon V."/>
            <person name="Fuchs U."/>
            <person name="Sandrock B."/>
            <person name="Meng S."/>
            <person name="Ho E.C."/>
            <person name="Cahill M.J."/>
            <person name="Boyce K.J."/>
            <person name="Klose J."/>
            <person name="Klosterman S.J."/>
            <person name="Deelstra H.J."/>
            <person name="Ortiz-Castellanos L."/>
            <person name="Li W."/>
            <person name="Sanchez-Alonso P."/>
            <person name="Schreier P.H."/>
            <person name="Hauser-Hahn I."/>
            <person name="Vaupel M."/>
            <person name="Koopmann E."/>
            <person name="Friedrich G."/>
            <person name="Voss H."/>
            <person name="Schluter T."/>
            <person name="Margolis J."/>
            <person name="Platt D."/>
            <person name="Swimmer C."/>
            <person name="Gnirke A."/>
            <person name="Chen F."/>
            <person name="Vysotskaia V."/>
            <person name="Mannhaupt G."/>
            <person name="Guldener U."/>
            <person name="Munsterkotter M."/>
            <person name="Haase D."/>
            <person name="Oesterheld M."/>
            <person name="Mewes H.W."/>
            <person name="Mauceli E.W."/>
            <person name="DeCaprio D."/>
            <person name="Wade C.M."/>
            <person name="Butler J."/>
            <person name="Young S."/>
            <person name="Jaffe D.B."/>
            <person name="Calvo S."/>
            <person name="Nusbaum C."/>
            <person name="Galagan J."/>
            <person name="Birren B.W."/>
        </authorList>
    </citation>
    <scope>NUCLEOTIDE SEQUENCE [LARGE SCALE GENOMIC DNA]</scope>
    <source>
        <strain evidence="3">521</strain>
        <strain evidence="4">521 / FGSC 9021</strain>
    </source>
</reference>
<dbReference type="OMA" id="IRTHAWQ"/>
<reference evidence="3" key="2">
    <citation type="submission" date="2003-07" db="EMBL/GenBank/DDBJ databases">
        <authorList>
            <person name="Birren B."/>
            <person name="Nusbaum C."/>
            <person name="Abebe A."/>
            <person name="Abouelleil A."/>
            <person name="Adekoya E."/>
            <person name="Ait-zahra M."/>
            <person name="Allen N."/>
            <person name="Allen T."/>
            <person name="An P."/>
            <person name="Anderson M."/>
            <person name="Anderson S."/>
            <person name="Arachchi H."/>
            <person name="Armbruster J."/>
            <person name="Bachantsang P."/>
            <person name="Baldwin J."/>
            <person name="Barry A."/>
            <person name="Bayul T."/>
            <person name="Blitshsteyn B."/>
            <person name="Bloom T."/>
            <person name="Blye J."/>
            <person name="Boguslavskiy L."/>
            <person name="Borowsky M."/>
            <person name="Boukhgalter B."/>
            <person name="Brunache A."/>
            <person name="Butler J."/>
            <person name="Calixte N."/>
            <person name="Calvo S."/>
            <person name="Camarata J."/>
            <person name="Campo K."/>
            <person name="Chang J."/>
            <person name="Cheshatsang Y."/>
            <person name="Citroen M."/>
            <person name="Collymore A."/>
            <person name="Considine T."/>
            <person name="Cook A."/>
            <person name="Cooke P."/>
            <person name="Corum B."/>
            <person name="Cuomo C."/>
            <person name="David R."/>
            <person name="Dawoe T."/>
            <person name="Degray S."/>
            <person name="Dodge S."/>
            <person name="Dooley K."/>
            <person name="Dorje P."/>
            <person name="Dorjee K."/>
            <person name="Dorris L."/>
            <person name="Duffey N."/>
            <person name="Dupes A."/>
            <person name="Elkins T."/>
            <person name="Engels R."/>
            <person name="Erickson J."/>
            <person name="Farina A."/>
            <person name="Faro S."/>
            <person name="Ferreira P."/>
            <person name="Fischer H."/>
            <person name="Fitzgerald M."/>
            <person name="Foley K."/>
            <person name="Gage D."/>
            <person name="Galagan J."/>
            <person name="Gearin G."/>
            <person name="Gnerre S."/>
            <person name="Gnirke A."/>
            <person name="Goyette A."/>
            <person name="Graham J."/>
            <person name="Grandbois E."/>
            <person name="Gyaltsen K."/>
            <person name="Hafez N."/>
            <person name="Hagopian D."/>
            <person name="Hagos B."/>
            <person name="Hall J."/>
            <person name="Hatcher B."/>
            <person name="Heller A."/>
            <person name="Higgins H."/>
            <person name="Honan T."/>
            <person name="Horn A."/>
            <person name="Houde N."/>
            <person name="Hughes L."/>
            <person name="Hulme W."/>
            <person name="Husby E."/>
            <person name="Iliev I."/>
            <person name="Jaffe D."/>
            <person name="Jones C."/>
            <person name="Kamal M."/>
            <person name="Kamat A."/>
            <person name="Kamvysselis M."/>
            <person name="Karlsson E."/>
            <person name="Kells C."/>
            <person name="Kieu A."/>
            <person name="Kisner P."/>
            <person name="Kodira C."/>
            <person name="Kulbokas E."/>
            <person name="Labutti K."/>
            <person name="Lama D."/>
            <person name="Landers T."/>
            <person name="Leger J."/>
            <person name="Levine S."/>
            <person name="Lewis D."/>
            <person name="Lewis T."/>
            <person name="Lindblad-toh K."/>
            <person name="Liu X."/>
            <person name="Lokyitsang T."/>
            <person name="Lokyitsang Y."/>
            <person name="Lucien O."/>
            <person name="Lui A."/>
            <person name="Ma L.J."/>
            <person name="Mabbitt R."/>
            <person name="Macdonald J."/>
            <person name="Maclean C."/>
            <person name="Major J."/>
            <person name="Manning J."/>
            <person name="Marabella R."/>
            <person name="Maru K."/>
            <person name="Matthews C."/>
            <person name="Mauceli E."/>
            <person name="Mccarthy M."/>
            <person name="Mcdonough S."/>
            <person name="Mcghee T."/>
            <person name="Meldrim J."/>
            <person name="Meneus L."/>
            <person name="Mesirov J."/>
            <person name="Mihalev A."/>
            <person name="Mihova T."/>
            <person name="Mikkelsen T."/>
            <person name="Mlenga V."/>
            <person name="Moru K."/>
            <person name="Mozes J."/>
            <person name="Mulrain L."/>
            <person name="Munson G."/>
            <person name="Naylor J."/>
            <person name="Newes C."/>
            <person name="Nguyen C."/>
            <person name="Nguyen N."/>
            <person name="Nguyen T."/>
            <person name="Nicol R."/>
            <person name="Nielsen C."/>
            <person name="Nizzari M."/>
            <person name="Norbu C."/>
            <person name="Norbu N."/>
            <person name="O'donnell P."/>
            <person name="Okoawo O."/>
            <person name="O'leary S."/>
            <person name="Omotosho B."/>
            <person name="O'neill K."/>
            <person name="Osman S."/>
            <person name="Parker S."/>
            <person name="Perrin D."/>
            <person name="Phunkhang P."/>
            <person name="Piqani B."/>
            <person name="Purcell S."/>
            <person name="Rachupka T."/>
            <person name="Ramasamy U."/>
            <person name="Rameau R."/>
            <person name="Ray V."/>
            <person name="Raymond C."/>
            <person name="Retta R."/>
            <person name="Richardson S."/>
            <person name="Rise C."/>
            <person name="Rodriguez J."/>
            <person name="Rogers J."/>
            <person name="Rogov P."/>
            <person name="Rutman M."/>
            <person name="Schupbach R."/>
            <person name="Seaman C."/>
            <person name="Settipalli S."/>
            <person name="Sharpe T."/>
            <person name="Sheridan J."/>
            <person name="Sherpa N."/>
            <person name="Shi J."/>
            <person name="Smirnov S."/>
            <person name="Smith C."/>
            <person name="Sougnez C."/>
            <person name="Spencer B."/>
            <person name="Stalker J."/>
            <person name="Stange-thomann N."/>
            <person name="Stavropoulos S."/>
            <person name="Stetson K."/>
            <person name="Stone C."/>
            <person name="Stone S."/>
            <person name="Stubbs M."/>
            <person name="Talamas J."/>
            <person name="Tchuinga P."/>
            <person name="Tenzing P."/>
            <person name="Tesfaye S."/>
            <person name="Theodore J."/>
            <person name="Thoulutsang Y."/>
            <person name="Topham K."/>
            <person name="Towey S."/>
            <person name="Tsamla T."/>
            <person name="Tsomo N."/>
            <person name="Vallee D."/>
            <person name="Vassiliev H."/>
            <person name="Venkataraman V."/>
            <person name="Vinson J."/>
            <person name="Vo A."/>
            <person name="Wade C."/>
            <person name="Wang S."/>
            <person name="Wangchuk T."/>
            <person name="Wangdi T."/>
            <person name="Whittaker C."/>
            <person name="Wilkinson J."/>
            <person name="Wu Y."/>
            <person name="Wyman D."/>
            <person name="Yadav S."/>
            <person name="Yang S."/>
            <person name="Yang X."/>
            <person name="Yeager S."/>
            <person name="Yee E."/>
            <person name="Young G."/>
            <person name="Zainoun J."/>
            <person name="Zembeck L."/>
            <person name="Zimmer A."/>
            <person name="Zody M."/>
            <person name="Lander E."/>
        </authorList>
    </citation>
    <scope>NUCLEOTIDE SEQUENCE</scope>
    <source>
        <strain evidence="3">521</strain>
    </source>
</reference>
<organism evidence="2">
    <name type="scientific">Mycosarcoma maydis</name>
    <name type="common">Corn smut fungus</name>
    <name type="synonym">Ustilago maydis</name>
    <dbReference type="NCBI Taxonomy" id="5270"/>
    <lineage>
        <taxon>Eukaryota</taxon>
        <taxon>Fungi</taxon>
        <taxon>Dikarya</taxon>
        <taxon>Basidiomycota</taxon>
        <taxon>Ustilaginomycotina</taxon>
        <taxon>Ustilaginomycetes</taxon>
        <taxon>Ustilaginales</taxon>
        <taxon>Ustilaginaceae</taxon>
        <taxon>Mycosarcoma</taxon>
    </lineage>
</organism>
<dbReference type="EMBL" id="AF195613">
    <property type="protein sequence ID" value="AAF24760.1"/>
    <property type="molecule type" value="Genomic_DNA"/>
</dbReference>
<keyword evidence="1" id="KW-0732">Signal</keyword>
<dbReference type="PHI-base" id="PHI:2852"/>
<accession>Q4P9J0</accession>
<dbReference type="KEGG" id="uma:UMAG_03223"/>
<dbReference type="OrthoDB" id="2551482at2759"/>
<sequence length="185" mass="21445">MTLFRYPALAALMILAYSVEVIHAWPAPTMNRFDSCPSYTKLLPRYDLYHEHCEADAGPSGSDPKWPCFTMWYGDMTTVNATVDNSKTAPDDFFLLKNGDKLDFTTRDPKQAFTLSWFFTDLSMSYSDFNQDTGCYKITLKHKEGFHRRIWVSDEAGKDRDIDTSNYHETSKTLCTKWLHIHVKE</sequence>
<reference evidence="2" key="1">
    <citation type="journal article" date="2000" name="Mol. Cell. Biol.">
        <title>Characterization of a Ustilago maydis gene specifically induced during the biotrophic phase: evidence for negative as well as positive regulation.</title>
        <authorList>
            <person name="Basse C.W."/>
            <person name="Stumpferl S."/>
            <person name="Kahmann R."/>
        </authorList>
    </citation>
    <scope>NUCLEOTIDE SEQUENCE</scope>
    <source>
        <strain evidence="2">FBD11</strain>
    </source>
</reference>
<dbReference type="Proteomes" id="UP000000561">
    <property type="component" value="Chromosome 8"/>
</dbReference>
<protein>
    <submittedName>
        <fullName evidence="2">Mig1 protein</fullName>
    </submittedName>
</protein>
<evidence type="ECO:0000313" key="4">
    <source>
        <dbReference type="Proteomes" id="UP000000561"/>
    </source>
</evidence>
<accession>A0A0D1DWS3</accession>
<feature type="signal peptide" evidence="1">
    <location>
        <begin position="1"/>
        <end position="24"/>
    </location>
</feature>
<accession>Q9UV32</accession>